<dbReference type="GO" id="GO:0004364">
    <property type="term" value="F:glutathione transferase activity"/>
    <property type="evidence" value="ECO:0007669"/>
    <property type="project" value="UniProtKB-EC"/>
</dbReference>
<organism evidence="7 8">
    <name type="scientific">Aspergillus nanangensis</name>
    <dbReference type="NCBI Taxonomy" id="2582783"/>
    <lineage>
        <taxon>Eukaryota</taxon>
        <taxon>Fungi</taxon>
        <taxon>Dikarya</taxon>
        <taxon>Ascomycota</taxon>
        <taxon>Pezizomycotina</taxon>
        <taxon>Eurotiomycetes</taxon>
        <taxon>Eurotiomycetidae</taxon>
        <taxon>Eurotiales</taxon>
        <taxon>Aspergillaceae</taxon>
        <taxon>Aspergillus</taxon>
        <taxon>Aspergillus subgen. Circumdati</taxon>
    </lineage>
</organism>
<dbReference type="CDD" id="cd03046">
    <property type="entry name" value="GST_N_GTT1_like"/>
    <property type="match status" value="1"/>
</dbReference>
<evidence type="ECO:0000313" key="8">
    <source>
        <dbReference type="Proteomes" id="UP001194746"/>
    </source>
</evidence>
<keyword evidence="3" id="KW-0808">Transferase</keyword>
<dbReference type="InterPro" id="IPR004045">
    <property type="entry name" value="Glutathione_S-Trfase_N"/>
</dbReference>
<protein>
    <recommendedName>
        <fullName evidence="2">glutathione transferase</fullName>
        <ecNumber evidence="2">2.5.1.18</ecNumber>
    </recommendedName>
</protein>
<dbReference type="SUPFAM" id="SSF52833">
    <property type="entry name" value="Thioredoxin-like"/>
    <property type="match status" value="1"/>
</dbReference>
<evidence type="ECO:0000259" key="5">
    <source>
        <dbReference type="PROSITE" id="PS50404"/>
    </source>
</evidence>
<accession>A0AAD4GS91</accession>
<evidence type="ECO:0000256" key="1">
    <source>
        <dbReference type="ARBA" id="ARBA00007409"/>
    </source>
</evidence>
<gene>
    <name evidence="7" type="ORF">FE257_010221</name>
</gene>
<name>A0AAD4GS91_ASPNN</name>
<reference evidence="7" key="1">
    <citation type="journal article" date="2019" name="Beilstein J. Org. Chem.">
        <title>Nanangenines: drimane sesquiterpenoids as the dominant metabolite cohort of a novel Australian fungus, Aspergillus nanangensis.</title>
        <authorList>
            <person name="Lacey H.J."/>
            <person name="Gilchrist C.L.M."/>
            <person name="Crombie A."/>
            <person name="Kalaitzis J.A."/>
            <person name="Vuong D."/>
            <person name="Rutledge P.J."/>
            <person name="Turner P."/>
            <person name="Pitt J.I."/>
            <person name="Lacey E."/>
            <person name="Chooi Y.H."/>
            <person name="Piggott A.M."/>
        </authorList>
    </citation>
    <scope>NUCLEOTIDE SEQUENCE</scope>
    <source>
        <strain evidence="7">MST-FP2251</strain>
    </source>
</reference>
<proteinExistence type="inferred from homology"/>
<dbReference type="EMBL" id="VCAU01000062">
    <property type="protein sequence ID" value="KAF9887366.1"/>
    <property type="molecule type" value="Genomic_DNA"/>
</dbReference>
<comment type="catalytic activity">
    <reaction evidence="4">
        <text>RX + glutathione = an S-substituted glutathione + a halide anion + H(+)</text>
        <dbReference type="Rhea" id="RHEA:16437"/>
        <dbReference type="ChEBI" id="CHEBI:15378"/>
        <dbReference type="ChEBI" id="CHEBI:16042"/>
        <dbReference type="ChEBI" id="CHEBI:17792"/>
        <dbReference type="ChEBI" id="CHEBI:57925"/>
        <dbReference type="ChEBI" id="CHEBI:90779"/>
        <dbReference type="EC" id="2.5.1.18"/>
    </reaction>
</comment>
<dbReference type="FunFam" id="3.40.30.10:FF:000156">
    <property type="entry name" value="Glutathione S-transferase 1"/>
    <property type="match status" value="1"/>
</dbReference>
<dbReference type="AlphaFoldDB" id="A0AAD4GS91"/>
<keyword evidence="8" id="KW-1185">Reference proteome</keyword>
<dbReference type="GO" id="GO:0005737">
    <property type="term" value="C:cytoplasm"/>
    <property type="evidence" value="ECO:0007669"/>
    <property type="project" value="UniProtKB-ARBA"/>
</dbReference>
<comment type="caution">
    <text evidence="7">The sequence shown here is derived from an EMBL/GenBank/DDBJ whole genome shotgun (WGS) entry which is preliminary data.</text>
</comment>
<dbReference type="InterPro" id="IPR036282">
    <property type="entry name" value="Glutathione-S-Trfase_C_sf"/>
</dbReference>
<dbReference type="Proteomes" id="UP001194746">
    <property type="component" value="Unassembled WGS sequence"/>
</dbReference>
<dbReference type="PROSITE" id="PS50404">
    <property type="entry name" value="GST_NTER"/>
    <property type="match status" value="1"/>
</dbReference>
<dbReference type="Gene3D" id="1.20.1050.10">
    <property type="match status" value="1"/>
</dbReference>
<dbReference type="GO" id="GO:0004602">
    <property type="term" value="F:glutathione peroxidase activity"/>
    <property type="evidence" value="ECO:0007669"/>
    <property type="project" value="UniProtKB-ARBA"/>
</dbReference>
<comment type="similarity">
    <text evidence="1">Belongs to the GST superfamily.</text>
</comment>
<dbReference type="InterPro" id="IPR040079">
    <property type="entry name" value="Glutathione_S-Trfase"/>
</dbReference>
<evidence type="ECO:0000256" key="3">
    <source>
        <dbReference type="ARBA" id="ARBA00022679"/>
    </source>
</evidence>
<dbReference type="PROSITE" id="PS50405">
    <property type="entry name" value="GST_CTER"/>
    <property type="match status" value="1"/>
</dbReference>
<feature type="domain" description="GST N-terminal" evidence="5">
    <location>
        <begin position="7"/>
        <end position="95"/>
    </location>
</feature>
<dbReference type="InterPro" id="IPR036249">
    <property type="entry name" value="Thioredoxin-like_sf"/>
</dbReference>
<dbReference type="PANTHER" id="PTHR44051:SF9">
    <property type="entry name" value="GLUTATHIONE S-TRANSFERASE 1"/>
    <property type="match status" value="1"/>
</dbReference>
<sequence length="256" mass="28881">MADNNKGAKITLYWLEKSRSHRILWLLEELGLTYILKTFKRHPETMLAPPELKTIHPLGKSPVLTIEAPGAPKPLVLAESGVIVEYLCDHFGGDKLIPARYPEGKEGMIAAESDEWMRYRYYMHYAEGSLMPFLVMQLVMDTLKDAPVPFFIKPIPRIVAYKVEQMFLHRNVFANFDFLEEQLKTAPGGGPFLCGSQVTAADIMMSFPVIAASMRLPFGEKYPMLAAYVEKLQEQDGYKRAVAKVEEVDGTFSASL</sequence>
<feature type="domain" description="GST C-terminal" evidence="6">
    <location>
        <begin position="112"/>
        <end position="252"/>
    </location>
</feature>
<dbReference type="Pfam" id="PF13409">
    <property type="entry name" value="GST_N_2"/>
    <property type="match status" value="1"/>
</dbReference>
<dbReference type="PANTHER" id="PTHR44051">
    <property type="entry name" value="GLUTATHIONE S-TRANSFERASE-RELATED"/>
    <property type="match status" value="1"/>
</dbReference>
<evidence type="ECO:0000256" key="4">
    <source>
        <dbReference type="ARBA" id="ARBA00047960"/>
    </source>
</evidence>
<evidence type="ECO:0000259" key="6">
    <source>
        <dbReference type="PROSITE" id="PS50405"/>
    </source>
</evidence>
<dbReference type="SFLD" id="SFLDS00019">
    <property type="entry name" value="Glutathione_Transferase_(cytos"/>
    <property type="match status" value="1"/>
</dbReference>
<dbReference type="EC" id="2.5.1.18" evidence="2"/>
<dbReference type="Pfam" id="PF13410">
    <property type="entry name" value="GST_C_2"/>
    <property type="match status" value="1"/>
</dbReference>
<dbReference type="InterPro" id="IPR010987">
    <property type="entry name" value="Glutathione-S-Trfase_C-like"/>
</dbReference>
<dbReference type="SUPFAM" id="SSF47616">
    <property type="entry name" value="GST C-terminal domain-like"/>
    <property type="match status" value="1"/>
</dbReference>
<evidence type="ECO:0000256" key="2">
    <source>
        <dbReference type="ARBA" id="ARBA00012452"/>
    </source>
</evidence>
<dbReference type="CDD" id="cd03189">
    <property type="entry name" value="GST_C_GTT1_like"/>
    <property type="match status" value="1"/>
</dbReference>
<dbReference type="SFLD" id="SFLDG00358">
    <property type="entry name" value="Main_(cytGST)"/>
    <property type="match status" value="1"/>
</dbReference>
<reference evidence="7" key="2">
    <citation type="submission" date="2020-02" db="EMBL/GenBank/DDBJ databases">
        <authorList>
            <person name="Gilchrist C.L.M."/>
            <person name="Chooi Y.-H."/>
        </authorList>
    </citation>
    <scope>NUCLEOTIDE SEQUENCE</scope>
    <source>
        <strain evidence="7">MST-FP2251</strain>
    </source>
</reference>
<evidence type="ECO:0000313" key="7">
    <source>
        <dbReference type="EMBL" id="KAF9887366.1"/>
    </source>
</evidence>
<dbReference type="Gene3D" id="3.40.30.10">
    <property type="entry name" value="Glutaredoxin"/>
    <property type="match status" value="1"/>
</dbReference>